<accession>A0A511JBU7</accession>
<dbReference type="RefSeq" id="WP_146843101.1">
    <property type="nucleotide sequence ID" value="NZ_BJWG01000009.1"/>
</dbReference>
<dbReference type="Proteomes" id="UP000321720">
    <property type="component" value="Unassembled WGS sequence"/>
</dbReference>
<feature type="region of interest" description="Disordered" evidence="1">
    <location>
        <begin position="1"/>
        <end position="34"/>
    </location>
</feature>
<gene>
    <name evidence="3" type="ORF">CCO02nite_21140</name>
</gene>
<evidence type="ECO:0000256" key="2">
    <source>
        <dbReference type="SAM" id="Phobius"/>
    </source>
</evidence>
<proteinExistence type="predicted"/>
<comment type="caution">
    <text evidence="3">The sequence shown here is derived from an EMBL/GenBank/DDBJ whole genome shotgun (WGS) entry which is preliminary data.</text>
</comment>
<sequence length="100" mass="10862">MLQDHGQDTAARSSEVPVEQRRPPGGVPARGRRTVDRGWGAAWHWRSRMAEALTSERGDVPGWVLVTLMTAAVVAALWLIAEPQLSAMFEDAINSVGPDS</sequence>
<evidence type="ECO:0000313" key="4">
    <source>
        <dbReference type="Proteomes" id="UP000321720"/>
    </source>
</evidence>
<keyword evidence="2" id="KW-1133">Transmembrane helix</keyword>
<protein>
    <submittedName>
        <fullName evidence="3">Uncharacterized protein</fullName>
    </submittedName>
</protein>
<dbReference type="AlphaFoldDB" id="A0A511JBU7"/>
<keyword evidence="2" id="KW-0472">Membrane</keyword>
<evidence type="ECO:0000313" key="3">
    <source>
        <dbReference type="EMBL" id="GEL95456.1"/>
    </source>
</evidence>
<feature type="transmembrane region" description="Helical" evidence="2">
    <location>
        <begin position="62"/>
        <end position="81"/>
    </location>
</feature>
<dbReference type="EMBL" id="BJWG01000009">
    <property type="protein sequence ID" value="GEL95456.1"/>
    <property type="molecule type" value="Genomic_DNA"/>
</dbReference>
<reference evidence="3 4" key="1">
    <citation type="submission" date="2019-07" db="EMBL/GenBank/DDBJ databases">
        <title>Whole genome shotgun sequence of Cellulomonas composti NBRC 100758.</title>
        <authorList>
            <person name="Hosoyama A."/>
            <person name="Uohara A."/>
            <person name="Ohji S."/>
            <person name="Ichikawa N."/>
        </authorList>
    </citation>
    <scope>NUCLEOTIDE SEQUENCE [LARGE SCALE GENOMIC DNA]</scope>
    <source>
        <strain evidence="3 4">NBRC 100758</strain>
    </source>
</reference>
<keyword evidence="2" id="KW-0812">Transmembrane</keyword>
<keyword evidence="4" id="KW-1185">Reference proteome</keyword>
<organism evidence="3 4">
    <name type="scientific">Cellulomonas composti</name>
    <dbReference type="NCBI Taxonomy" id="266130"/>
    <lineage>
        <taxon>Bacteria</taxon>
        <taxon>Bacillati</taxon>
        <taxon>Actinomycetota</taxon>
        <taxon>Actinomycetes</taxon>
        <taxon>Micrococcales</taxon>
        <taxon>Cellulomonadaceae</taxon>
        <taxon>Cellulomonas</taxon>
    </lineage>
</organism>
<name>A0A511JBU7_9CELL</name>
<evidence type="ECO:0000256" key="1">
    <source>
        <dbReference type="SAM" id="MobiDB-lite"/>
    </source>
</evidence>